<keyword evidence="2" id="KW-1185">Reference proteome</keyword>
<organism evidence="1 2">
    <name type="scientific">Pelobates cultripes</name>
    <name type="common">Western spadefoot toad</name>
    <dbReference type="NCBI Taxonomy" id="61616"/>
    <lineage>
        <taxon>Eukaryota</taxon>
        <taxon>Metazoa</taxon>
        <taxon>Chordata</taxon>
        <taxon>Craniata</taxon>
        <taxon>Vertebrata</taxon>
        <taxon>Euteleostomi</taxon>
        <taxon>Amphibia</taxon>
        <taxon>Batrachia</taxon>
        <taxon>Anura</taxon>
        <taxon>Pelobatoidea</taxon>
        <taxon>Pelobatidae</taxon>
        <taxon>Pelobates</taxon>
    </lineage>
</organism>
<reference evidence="1" key="1">
    <citation type="submission" date="2022-03" db="EMBL/GenBank/DDBJ databases">
        <authorList>
            <person name="Alioto T."/>
            <person name="Alioto T."/>
            <person name="Gomez Garrido J."/>
        </authorList>
    </citation>
    <scope>NUCLEOTIDE SEQUENCE</scope>
</reference>
<accession>A0AAD1RZ09</accession>
<dbReference type="EMBL" id="OW240915">
    <property type="protein sequence ID" value="CAH2282965.1"/>
    <property type="molecule type" value="Genomic_DNA"/>
</dbReference>
<dbReference type="AlphaFoldDB" id="A0AAD1RZ09"/>
<protein>
    <submittedName>
        <fullName evidence="1">Uncharacterized protein</fullName>
    </submittedName>
</protein>
<proteinExistence type="predicted"/>
<gene>
    <name evidence="1" type="ORF">PECUL_23A005717</name>
</gene>
<name>A0AAD1RZ09_PELCU</name>
<dbReference type="Proteomes" id="UP001295444">
    <property type="component" value="Chromosome 04"/>
</dbReference>
<evidence type="ECO:0000313" key="1">
    <source>
        <dbReference type="EMBL" id="CAH2282965.1"/>
    </source>
</evidence>
<sequence>MNPTKSTHSLKRVTNCYRNGKFRYKQMLLPSRARSQPQPALQGTGRELRQPISYYKLNTNKTQELPINIPRNKQTTLSKLFQFDWKEDYVVYLGVRITKSMATLLKYNHLQMLTTLRQELDKCREVLKSYCDKAQKLFTDLIWYKAINLHASCGLLRWVDIEWQQLSGDSLLSHMWTPPPLRQKSTPNNRRLERISQHEVLTFKISSAGAIRWSESYLPMAVYKTLGESGN</sequence>
<evidence type="ECO:0000313" key="2">
    <source>
        <dbReference type="Proteomes" id="UP001295444"/>
    </source>
</evidence>